<feature type="DNA-binding region" description="OmpR/PhoB-type" evidence="5">
    <location>
        <begin position="149"/>
        <end position="248"/>
    </location>
</feature>
<dbReference type="SMART" id="SM00862">
    <property type="entry name" value="Trans_reg_C"/>
    <property type="match status" value="1"/>
</dbReference>
<protein>
    <submittedName>
        <fullName evidence="8">DNA-binding response regulator</fullName>
    </submittedName>
</protein>
<dbReference type="InterPro" id="IPR011006">
    <property type="entry name" value="CheY-like_superfamily"/>
</dbReference>
<dbReference type="SUPFAM" id="SSF52172">
    <property type="entry name" value="CheY-like"/>
    <property type="match status" value="1"/>
</dbReference>
<dbReference type="SUPFAM" id="SSF46894">
    <property type="entry name" value="C-terminal effector domain of the bipartite response regulators"/>
    <property type="match status" value="1"/>
</dbReference>
<evidence type="ECO:0000256" key="2">
    <source>
        <dbReference type="ARBA" id="ARBA00023012"/>
    </source>
</evidence>
<dbReference type="InterPro" id="IPR001789">
    <property type="entry name" value="Sig_transdc_resp-reg_receiver"/>
</dbReference>
<dbReference type="PROSITE" id="PS51755">
    <property type="entry name" value="OMPR_PHOB"/>
    <property type="match status" value="1"/>
</dbReference>
<evidence type="ECO:0000259" key="6">
    <source>
        <dbReference type="PROSITE" id="PS50110"/>
    </source>
</evidence>
<dbReference type="GO" id="GO:0032993">
    <property type="term" value="C:protein-DNA complex"/>
    <property type="evidence" value="ECO:0007669"/>
    <property type="project" value="TreeGrafter"/>
</dbReference>
<evidence type="ECO:0000313" key="8">
    <source>
        <dbReference type="EMBL" id="PMR82155.1"/>
    </source>
</evidence>
<dbReference type="SMART" id="SM00448">
    <property type="entry name" value="REC"/>
    <property type="match status" value="1"/>
</dbReference>
<dbReference type="CDD" id="cd00383">
    <property type="entry name" value="trans_reg_C"/>
    <property type="match status" value="1"/>
</dbReference>
<dbReference type="Proteomes" id="UP000235547">
    <property type="component" value="Unassembled WGS sequence"/>
</dbReference>
<dbReference type="InterPro" id="IPR016032">
    <property type="entry name" value="Sig_transdc_resp-reg_C-effctor"/>
</dbReference>
<dbReference type="Pfam" id="PF00486">
    <property type="entry name" value="Trans_reg_C"/>
    <property type="match status" value="1"/>
</dbReference>
<name>A0A2N7UNY5_9GAMM</name>
<evidence type="ECO:0000256" key="1">
    <source>
        <dbReference type="ARBA" id="ARBA00022553"/>
    </source>
</evidence>
<dbReference type="GO" id="GO:0006355">
    <property type="term" value="P:regulation of DNA-templated transcription"/>
    <property type="evidence" value="ECO:0007669"/>
    <property type="project" value="InterPro"/>
</dbReference>
<dbReference type="InterPro" id="IPR039420">
    <property type="entry name" value="WalR-like"/>
</dbReference>
<dbReference type="InterPro" id="IPR036388">
    <property type="entry name" value="WH-like_DNA-bd_sf"/>
</dbReference>
<keyword evidence="1 4" id="KW-0597">Phosphoprotein</keyword>
<feature type="domain" description="Response regulatory" evidence="6">
    <location>
        <begin position="14"/>
        <end position="135"/>
    </location>
</feature>
<dbReference type="InterPro" id="IPR001867">
    <property type="entry name" value="OmpR/PhoB-type_DNA-bd"/>
</dbReference>
<dbReference type="Gene3D" id="1.10.10.10">
    <property type="entry name" value="Winged helix-like DNA-binding domain superfamily/Winged helix DNA-binding domain"/>
    <property type="match status" value="1"/>
</dbReference>
<dbReference type="OrthoDB" id="9802426at2"/>
<dbReference type="EMBL" id="PNRG01000005">
    <property type="protein sequence ID" value="PMR82155.1"/>
    <property type="molecule type" value="Genomic_DNA"/>
</dbReference>
<evidence type="ECO:0000313" key="9">
    <source>
        <dbReference type="Proteomes" id="UP000235547"/>
    </source>
</evidence>
<sequence>MESLGNDTEGQVMRIAVVDDDKIALEHIARTLEANSLDMERRPDIQSFGTAKDFTRAAVRDTFDLVVLDWQLPDGDGITLLGWMKSFFEMPPAVIMLTNRQAEADVVEALSAGAEDFISKPYRPKELQARVMAVLRRKNAHTSLGNKAGGVIQHGNIQIDLGREAIFVNSAEIKLTRQEYRLAYQLFSQLGCPLSRSYLYEYVWGRADHPNSRTLDVHIYRVRKKLGLTAEYGWNLVSVYGYGYRLQAQGDEEAESVAG</sequence>
<dbReference type="PANTHER" id="PTHR48111">
    <property type="entry name" value="REGULATOR OF RPOS"/>
    <property type="match status" value="1"/>
</dbReference>
<dbReference type="AlphaFoldDB" id="A0A2N7UNY5"/>
<dbReference type="GO" id="GO:0005829">
    <property type="term" value="C:cytosol"/>
    <property type="evidence" value="ECO:0007669"/>
    <property type="project" value="TreeGrafter"/>
</dbReference>
<dbReference type="PANTHER" id="PTHR48111:SF40">
    <property type="entry name" value="PHOSPHATE REGULON TRANSCRIPTIONAL REGULATORY PROTEIN PHOB"/>
    <property type="match status" value="1"/>
</dbReference>
<dbReference type="PROSITE" id="PS50110">
    <property type="entry name" value="RESPONSE_REGULATORY"/>
    <property type="match status" value="1"/>
</dbReference>
<organism evidence="8 9">
    <name type="scientific">Halomonas urumqiensis</name>
    <dbReference type="NCBI Taxonomy" id="1684789"/>
    <lineage>
        <taxon>Bacteria</taxon>
        <taxon>Pseudomonadati</taxon>
        <taxon>Pseudomonadota</taxon>
        <taxon>Gammaproteobacteria</taxon>
        <taxon>Oceanospirillales</taxon>
        <taxon>Halomonadaceae</taxon>
        <taxon>Halomonas</taxon>
    </lineage>
</organism>
<feature type="modified residue" description="4-aspartylphosphate" evidence="4">
    <location>
        <position position="69"/>
    </location>
</feature>
<dbReference type="GO" id="GO:0000976">
    <property type="term" value="F:transcription cis-regulatory region binding"/>
    <property type="evidence" value="ECO:0007669"/>
    <property type="project" value="TreeGrafter"/>
</dbReference>
<proteinExistence type="predicted"/>
<dbReference type="Gene3D" id="3.40.50.2300">
    <property type="match status" value="1"/>
</dbReference>
<accession>A0A2N7UNY5</accession>
<evidence type="ECO:0000259" key="7">
    <source>
        <dbReference type="PROSITE" id="PS51755"/>
    </source>
</evidence>
<evidence type="ECO:0000256" key="3">
    <source>
        <dbReference type="ARBA" id="ARBA00023125"/>
    </source>
</evidence>
<feature type="domain" description="OmpR/PhoB-type" evidence="7">
    <location>
        <begin position="149"/>
        <end position="248"/>
    </location>
</feature>
<gene>
    <name evidence="8" type="ORF">C1H70_02855</name>
</gene>
<evidence type="ECO:0000256" key="5">
    <source>
        <dbReference type="PROSITE-ProRule" id="PRU01091"/>
    </source>
</evidence>
<keyword evidence="3 5" id="KW-0238">DNA-binding</keyword>
<evidence type="ECO:0000256" key="4">
    <source>
        <dbReference type="PROSITE-ProRule" id="PRU00169"/>
    </source>
</evidence>
<keyword evidence="2" id="KW-0902">Two-component regulatory system</keyword>
<dbReference type="GO" id="GO:0000156">
    <property type="term" value="F:phosphorelay response regulator activity"/>
    <property type="evidence" value="ECO:0007669"/>
    <property type="project" value="TreeGrafter"/>
</dbReference>
<dbReference type="Pfam" id="PF00072">
    <property type="entry name" value="Response_reg"/>
    <property type="match status" value="1"/>
</dbReference>
<reference evidence="8 9" key="1">
    <citation type="submission" date="2018-01" db="EMBL/GenBank/DDBJ databases">
        <title>Halomonas endophytica sp. nov., isolated from storage liquid in the stems of Populus euphratica.</title>
        <authorList>
            <person name="Chen C."/>
        </authorList>
    </citation>
    <scope>NUCLEOTIDE SEQUENCE [LARGE SCALE GENOMIC DNA]</scope>
    <source>
        <strain evidence="8 9">BZ-SZ-XJ27</strain>
    </source>
</reference>
<keyword evidence="9" id="KW-1185">Reference proteome</keyword>
<comment type="caution">
    <text evidence="8">The sequence shown here is derived from an EMBL/GenBank/DDBJ whole genome shotgun (WGS) entry which is preliminary data.</text>
</comment>